<dbReference type="Proteomes" id="UP000429555">
    <property type="component" value="Unassembled WGS sequence"/>
</dbReference>
<reference evidence="1 2" key="1">
    <citation type="submission" date="2019-11" db="EMBL/GenBank/DDBJ databases">
        <title>Pseudomonas flavidum sp. nov., isolated from Baiyang Lake.</title>
        <authorList>
            <person name="Zhao Y."/>
        </authorList>
    </citation>
    <scope>NUCLEOTIDE SEQUENCE [LARGE SCALE GENOMIC DNA]</scope>
    <source>
        <strain evidence="2">R-22-3 w-18</strain>
    </source>
</reference>
<dbReference type="RefSeq" id="WP_160342928.1">
    <property type="nucleotide sequence ID" value="NZ_WKJZ01000001.1"/>
</dbReference>
<dbReference type="EMBL" id="WKJZ01000001">
    <property type="protein sequence ID" value="MVW73949.1"/>
    <property type="molecule type" value="Genomic_DNA"/>
</dbReference>
<gene>
    <name evidence="1" type="ORF">GJV18_01350</name>
</gene>
<sequence length="208" mass="23841">MNFFAFLRRKTSAEQIRNQGVNAELKPLLPLYPPREVFIPEEAMRHYPRVTSLAANGLGAYLLNAHVIAEVVSRMEQRIAELGFLERAQSGRFQTYRRGQEAVSLQTESIGEGTTLLLVSNSTDLLQALPDLSPPAPWQVFPNIDAGGLVSLQGSLDYWWQHYWWPYWQSLTQEQRNEWLQDPAHPEAWREYVQLQEAFAVNDTESPA</sequence>
<protein>
    <submittedName>
        <fullName evidence="1">Uncharacterized protein</fullName>
    </submittedName>
</protein>
<evidence type="ECO:0000313" key="1">
    <source>
        <dbReference type="EMBL" id="MVW73949.1"/>
    </source>
</evidence>
<accession>A0A6I4KMR6</accession>
<keyword evidence="2" id="KW-1185">Reference proteome</keyword>
<evidence type="ECO:0000313" key="2">
    <source>
        <dbReference type="Proteomes" id="UP000429555"/>
    </source>
</evidence>
<dbReference type="AlphaFoldDB" id="A0A6I4KMR6"/>
<name>A0A6I4KMR6_9PSED</name>
<organism evidence="1 2">
    <name type="scientific">Pseudomonas xionganensis</name>
    <dbReference type="NCBI Taxonomy" id="2654845"/>
    <lineage>
        <taxon>Bacteria</taxon>
        <taxon>Pseudomonadati</taxon>
        <taxon>Pseudomonadota</taxon>
        <taxon>Gammaproteobacteria</taxon>
        <taxon>Pseudomonadales</taxon>
        <taxon>Pseudomonadaceae</taxon>
        <taxon>Pseudomonas</taxon>
    </lineage>
</organism>
<comment type="caution">
    <text evidence="1">The sequence shown here is derived from an EMBL/GenBank/DDBJ whole genome shotgun (WGS) entry which is preliminary data.</text>
</comment>
<proteinExistence type="predicted"/>